<dbReference type="AlphaFoldDB" id="A0A9D4HG76"/>
<evidence type="ECO:0000313" key="1">
    <source>
        <dbReference type="EMBL" id="KAH3717812.1"/>
    </source>
</evidence>
<comment type="caution">
    <text evidence="1">The sequence shown here is derived from an EMBL/GenBank/DDBJ whole genome shotgun (WGS) entry which is preliminary data.</text>
</comment>
<organism evidence="1 2">
    <name type="scientific">Dreissena polymorpha</name>
    <name type="common">Zebra mussel</name>
    <name type="synonym">Mytilus polymorpha</name>
    <dbReference type="NCBI Taxonomy" id="45954"/>
    <lineage>
        <taxon>Eukaryota</taxon>
        <taxon>Metazoa</taxon>
        <taxon>Spiralia</taxon>
        <taxon>Lophotrochozoa</taxon>
        <taxon>Mollusca</taxon>
        <taxon>Bivalvia</taxon>
        <taxon>Autobranchia</taxon>
        <taxon>Heteroconchia</taxon>
        <taxon>Euheterodonta</taxon>
        <taxon>Imparidentia</taxon>
        <taxon>Neoheterodontei</taxon>
        <taxon>Myida</taxon>
        <taxon>Dreissenoidea</taxon>
        <taxon>Dreissenidae</taxon>
        <taxon>Dreissena</taxon>
    </lineage>
</organism>
<reference evidence="1" key="2">
    <citation type="submission" date="2020-11" db="EMBL/GenBank/DDBJ databases">
        <authorList>
            <person name="McCartney M.A."/>
            <person name="Auch B."/>
            <person name="Kono T."/>
            <person name="Mallez S."/>
            <person name="Becker A."/>
            <person name="Gohl D.M."/>
            <person name="Silverstein K.A.T."/>
            <person name="Koren S."/>
            <person name="Bechman K.B."/>
            <person name="Herman A."/>
            <person name="Abrahante J.E."/>
            <person name="Garbe J."/>
        </authorList>
    </citation>
    <scope>NUCLEOTIDE SEQUENCE</scope>
    <source>
        <strain evidence="1">Duluth1</strain>
        <tissue evidence="1">Whole animal</tissue>
    </source>
</reference>
<dbReference type="Proteomes" id="UP000828390">
    <property type="component" value="Unassembled WGS sequence"/>
</dbReference>
<accession>A0A9D4HG76</accession>
<proteinExistence type="predicted"/>
<evidence type="ECO:0000313" key="2">
    <source>
        <dbReference type="Proteomes" id="UP000828390"/>
    </source>
</evidence>
<name>A0A9D4HG76_DREPO</name>
<keyword evidence="2" id="KW-1185">Reference proteome</keyword>
<sequence>MRLSWQEYRFFHRNLPYISYGCEQGRLGALTCYHSAWSPHEYHLHINNLEKLAVFLAVSHFQHIFATPE</sequence>
<protein>
    <submittedName>
        <fullName evidence="1">Uncharacterized protein</fullName>
    </submittedName>
</protein>
<reference evidence="1" key="1">
    <citation type="journal article" date="2019" name="bioRxiv">
        <title>The Genome of the Zebra Mussel, Dreissena polymorpha: A Resource for Invasive Species Research.</title>
        <authorList>
            <person name="McCartney M.A."/>
            <person name="Auch B."/>
            <person name="Kono T."/>
            <person name="Mallez S."/>
            <person name="Zhang Y."/>
            <person name="Obille A."/>
            <person name="Becker A."/>
            <person name="Abrahante J.E."/>
            <person name="Garbe J."/>
            <person name="Badalamenti J.P."/>
            <person name="Herman A."/>
            <person name="Mangelson H."/>
            <person name="Liachko I."/>
            <person name="Sullivan S."/>
            <person name="Sone E.D."/>
            <person name="Koren S."/>
            <person name="Silverstein K.A.T."/>
            <person name="Beckman K.B."/>
            <person name="Gohl D.M."/>
        </authorList>
    </citation>
    <scope>NUCLEOTIDE SEQUENCE</scope>
    <source>
        <strain evidence="1">Duluth1</strain>
        <tissue evidence="1">Whole animal</tissue>
    </source>
</reference>
<gene>
    <name evidence="1" type="ORF">DPMN_060608</name>
</gene>
<dbReference type="EMBL" id="JAIWYP010000013">
    <property type="protein sequence ID" value="KAH3717812.1"/>
    <property type="molecule type" value="Genomic_DNA"/>
</dbReference>